<dbReference type="Proteomes" id="UP001519460">
    <property type="component" value="Unassembled WGS sequence"/>
</dbReference>
<gene>
    <name evidence="2" type="ORF">BaRGS_00003531</name>
</gene>
<organism evidence="2 3">
    <name type="scientific">Batillaria attramentaria</name>
    <dbReference type="NCBI Taxonomy" id="370345"/>
    <lineage>
        <taxon>Eukaryota</taxon>
        <taxon>Metazoa</taxon>
        <taxon>Spiralia</taxon>
        <taxon>Lophotrochozoa</taxon>
        <taxon>Mollusca</taxon>
        <taxon>Gastropoda</taxon>
        <taxon>Caenogastropoda</taxon>
        <taxon>Sorbeoconcha</taxon>
        <taxon>Cerithioidea</taxon>
        <taxon>Batillariidae</taxon>
        <taxon>Batillaria</taxon>
    </lineage>
</organism>
<proteinExistence type="predicted"/>
<evidence type="ECO:0000313" key="3">
    <source>
        <dbReference type="Proteomes" id="UP001519460"/>
    </source>
</evidence>
<accession>A0ABD0M0A4</accession>
<protein>
    <submittedName>
        <fullName evidence="2">Uncharacterized protein</fullName>
    </submittedName>
</protein>
<comment type="caution">
    <text evidence="2">The sequence shown here is derived from an EMBL/GenBank/DDBJ whole genome shotgun (WGS) entry which is preliminary data.</text>
</comment>
<keyword evidence="3" id="KW-1185">Reference proteome</keyword>
<dbReference type="EMBL" id="JACVVK020000011">
    <property type="protein sequence ID" value="KAK7505369.1"/>
    <property type="molecule type" value="Genomic_DNA"/>
</dbReference>
<dbReference type="AlphaFoldDB" id="A0ABD0M0A4"/>
<reference evidence="2 3" key="1">
    <citation type="journal article" date="2023" name="Sci. Data">
        <title>Genome assembly of the Korean intertidal mud-creeper Batillaria attramentaria.</title>
        <authorList>
            <person name="Patra A.K."/>
            <person name="Ho P.T."/>
            <person name="Jun S."/>
            <person name="Lee S.J."/>
            <person name="Kim Y."/>
            <person name="Won Y.J."/>
        </authorList>
    </citation>
    <scope>NUCLEOTIDE SEQUENCE [LARGE SCALE GENOMIC DNA]</scope>
    <source>
        <strain evidence="2">Wonlab-2016</strain>
    </source>
</reference>
<feature type="compositionally biased region" description="Basic residues" evidence="1">
    <location>
        <begin position="1"/>
        <end position="10"/>
    </location>
</feature>
<feature type="region of interest" description="Disordered" evidence="1">
    <location>
        <begin position="1"/>
        <end position="104"/>
    </location>
</feature>
<sequence>MGKKHKKHKVDKKDASGSEAMDPEASSDQTQTQDKGEKPLKLVLKGGDGLTLKRNHPDESGDMTGASSEEPAVKKLCTETGGTSGNVSGADSSDERIHRSPRSCTIRNDDGAILRQCLQYLQKILQNKDVNGSLPFR</sequence>
<evidence type="ECO:0000313" key="2">
    <source>
        <dbReference type="EMBL" id="KAK7505369.1"/>
    </source>
</evidence>
<name>A0ABD0M0A4_9CAEN</name>
<evidence type="ECO:0000256" key="1">
    <source>
        <dbReference type="SAM" id="MobiDB-lite"/>
    </source>
</evidence>